<dbReference type="KEGG" id="ptx:ABW99_02625"/>
<dbReference type="OrthoDB" id="9154531at2"/>
<dbReference type="Proteomes" id="UP000036700">
    <property type="component" value="Chromosome"/>
</dbReference>
<evidence type="ECO:0000313" key="2">
    <source>
        <dbReference type="Proteomes" id="UP000036700"/>
    </source>
</evidence>
<protein>
    <submittedName>
        <fullName evidence="1">Uncharacterized protein</fullName>
    </submittedName>
</protein>
<dbReference type="AlphaFoldDB" id="A0A0G3EMQ5"/>
<organism evidence="1 2">
    <name type="scientific">Pandoraea thiooxydans</name>
    <dbReference type="NCBI Taxonomy" id="445709"/>
    <lineage>
        <taxon>Bacteria</taxon>
        <taxon>Pseudomonadati</taxon>
        <taxon>Pseudomonadota</taxon>
        <taxon>Betaproteobacteria</taxon>
        <taxon>Burkholderiales</taxon>
        <taxon>Burkholderiaceae</taxon>
        <taxon>Pandoraea</taxon>
    </lineage>
</organism>
<gene>
    <name evidence="1" type="ORF">ABW99_02625</name>
</gene>
<dbReference type="EMBL" id="CP011568">
    <property type="protein sequence ID" value="AKJ67289.1"/>
    <property type="molecule type" value="Genomic_DNA"/>
</dbReference>
<dbReference type="RefSeq" id="WP_047212825.1">
    <property type="nucleotide sequence ID" value="NZ_CP011568.3"/>
</dbReference>
<sequence>MTSSFQDNIDVKNTMLLRAEKHWTAGHMKPTPLAWSDGDGSVVGCAIESVDLLIWTDSLGLPKWLALVIDEIASGLTSRDVAPQEACKAGLELLKAIPVGVDLGQAGSKFIISLLADVDERLVQLEQDKVLGQIYRALVELHHGVIGGDQPDATQWRAMRKSAVELTNNLPEGSEVAALAGVVEAAMWDARTSPSVGVDTLRQFSRARSIRAVVEFGWTEADEAHTKMRLDDMFKRFLKDNPENKRTVFDHYADEFPEEEARLRRRIAIERDARCIGAELGRIALSNVLGAASKKQ</sequence>
<dbReference type="PATRIC" id="fig|445709.3.peg.571"/>
<proteinExistence type="predicted"/>
<evidence type="ECO:0000313" key="1">
    <source>
        <dbReference type="EMBL" id="AKJ67289.1"/>
    </source>
</evidence>
<accession>A0A0G3EMQ5</accession>
<keyword evidence="2" id="KW-1185">Reference proteome</keyword>
<reference evidence="2" key="1">
    <citation type="submission" date="2015-06" db="EMBL/GenBank/DDBJ databases">
        <authorList>
            <person name="Lim Y.L."/>
            <person name="Ee R."/>
            <person name="Yong D."/>
            <person name="How K.Y."/>
            <person name="Yin W.F."/>
            <person name="Chan K.G."/>
        </authorList>
    </citation>
    <scope>NUCLEOTIDE SEQUENCE [LARGE SCALE GENOMIC DNA]</scope>
    <source>
        <strain evidence="2">DSM 25325</strain>
    </source>
</reference>
<name>A0A0G3EMQ5_9BURK</name>